<gene>
    <name evidence="2" type="ORF">UA74_05355</name>
</gene>
<organism evidence="2 3">
    <name type="scientific">Actinoalloteichus fjordicus</name>
    <dbReference type="NCBI Taxonomy" id="1612552"/>
    <lineage>
        <taxon>Bacteria</taxon>
        <taxon>Bacillati</taxon>
        <taxon>Actinomycetota</taxon>
        <taxon>Actinomycetes</taxon>
        <taxon>Pseudonocardiales</taxon>
        <taxon>Pseudonocardiaceae</taxon>
        <taxon>Actinoalloteichus</taxon>
    </lineage>
</organism>
<dbReference type="EMBL" id="CP016076">
    <property type="protein sequence ID" value="APU13147.1"/>
    <property type="molecule type" value="Genomic_DNA"/>
</dbReference>
<reference evidence="3" key="1">
    <citation type="submission" date="2016-06" db="EMBL/GenBank/DDBJ databases">
        <title>Complete genome sequence of Actinoalloteichus fjordicus DSM 46855 (=ADI127-17), type strain of the new species Actinoalloteichus fjordicus.</title>
        <authorList>
            <person name="Ruckert C."/>
            <person name="Nouioui I."/>
            <person name="Willmese J."/>
            <person name="van Wezel G."/>
            <person name="Klenk H.-P."/>
            <person name="Kalinowski J."/>
            <person name="Zotchev S.B."/>
        </authorList>
    </citation>
    <scope>NUCLEOTIDE SEQUENCE [LARGE SCALE GENOMIC DNA]</scope>
    <source>
        <strain evidence="3">ADI127-7</strain>
    </source>
</reference>
<evidence type="ECO:0000313" key="2">
    <source>
        <dbReference type="EMBL" id="APU13147.1"/>
    </source>
</evidence>
<keyword evidence="3" id="KW-1185">Reference proteome</keyword>
<evidence type="ECO:0000313" key="3">
    <source>
        <dbReference type="Proteomes" id="UP000185511"/>
    </source>
</evidence>
<protein>
    <submittedName>
        <fullName evidence="2">Uncharacterized protein</fullName>
    </submittedName>
</protein>
<name>A0AAC9PQP7_9PSEU</name>
<proteinExistence type="predicted"/>
<dbReference type="KEGG" id="acad:UA74_05355"/>
<accession>A0AAC9PQP7</accession>
<evidence type="ECO:0000256" key="1">
    <source>
        <dbReference type="SAM" id="MobiDB-lite"/>
    </source>
</evidence>
<sequence>MQRLPGIRISQDRRQALRRNPCGFVIEEALGSANPAAAAGSGAELGTDLARMTASIPVDRLVAFSGGELDRTGLQRLLDAANAQRRAGRRQGLLTPVRNAGAVRKPVPPPPVRPSKAIRRADATVRRIPSDSALGGWPRWSGERRLRAARASAAETLRSVRAPPFCCWATTRTASAARRKPPPTGQKVSTPVSDHLPPSSVATAASRRPRHRDDLLGTAANPRGLTHIGRSGRRRFAHLPTRGSKSTKARIAR</sequence>
<dbReference type="Proteomes" id="UP000185511">
    <property type="component" value="Chromosome"/>
</dbReference>
<dbReference type="AlphaFoldDB" id="A0AAC9PQP7"/>
<feature type="region of interest" description="Disordered" evidence="1">
    <location>
        <begin position="173"/>
        <end position="253"/>
    </location>
</feature>